<proteinExistence type="predicted"/>
<evidence type="ECO:0000313" key="3">
    <source>
        <dbReference type="Proteomes" id="UP000503447"/>
    </source>
</evidence>
<dbReference type="Proteomes" id="UP000503447">
    <property type="component" value="Chromosome"/>
</dbReference>
<dbReference type="KEGG" id="ftj:FTUN_5337"/>
<sequence>MQVRITATPPGEAPEHVRQAWVGLVLPVAATASGPIAATGYGVLSGRPFGGPLRRLWNRLTGRAARHHQYPVPVDAALAILARTAPAAAAWWREHTPHLVGVGGYFGFAARVCEEVHGADRETGVVSGPVRGVRGR</sequence>
<name>A0A6M5YV03_9BACT</name>
<dbReference type="EMBL" id="CP053452">
    <property type="protein sequence ID" value="QJW97759.1"/>
    <property type="molecule type" value="Genomic_DNA"/>
</dbReference>
<gene>
    <name evidence="2" type="ORF">FTUN_5337</name>
</gene>
<protein>
    <submittedName>
        <fullName evidence="2">Uncharacterized protein</fullName>
    </submittedName>
</protein>
<keyword evidence="1" id="KW-1133">Transmembrane helix</keyword>
<dbReference type="RefSeq" id="WP_171473071.1">
    <property type="nucleotide sequence ID" value="NZ_CP053452.2"/>
</dbReference>
<evidence type="ECO:0000256" key="1">
    <source>
        <dbReference type="SAM" id="Phobius"/>
    </source>
</evidence>
<keyword evidence="1" id="KW-0812">Transmembrane</keyword>
<feature type="transmembrane region" description="Helical" evidence="1">
    <location>
        <begin position="20"/>
        <end position="44"/>
    </location>
</feature>
<evidence type="ECO:0000313" key="2">
    <source>
        <dbReference type="EMBL" id="QJW97759.1"/>
    </source>
</evidence>
<dbReference type="AlphaFoldDB" id="A0A6M5YV03"/>
<keyword evidence="1" id="KW-0472">Membrane</keyword>
<accession>A0A6M5YV03</accession>
<keyword evidence="3" id="KW-1185">Reference proteome</keyword>
<organism evidence="2 3">
    <name type="scientific">Frigoriglobus tundricola</name>
    <dbReference type="NCBI Taxonomy" id="2774151"/>
    <lineage>
        <taxon>Bacteria</taxon>
        <taxon>Pseudomonadati</taxon>
        <taxon>Planctomycetota</taxon>
        <taxon>Planctomycetia</taxon>
        <taxon>Gemmatales</taxon>
        <taxon>Gemmataceae</taxon>
        <taxon>Frigoriglobus</taxon>
    </lineage>
</organism>
<reference evidence="3" key="1">
    <citation type="submission" date="2020-05" db="EMBL/GenBank/DDBJ databases">
        <title>Frigoriglobus tundricola gen. nov., sp. nov., a psychrotolerant cellulolytic planctomycete of the family Gemmataceae with two divergent copies of 16S rRNA gene.</title>
        <authorList>
            <person name="Kulichevskaya I.S."/>
            <person name="Ivanova A.A."/>
            <person name="Naumoff D.G."/>
            <person name="Beletsky A.V."/>
            <person name="Rijpstra W.I.C."/>
            <person name="Sinninghe Damste J.S."/>
            <person name="Mardanov A.V."/>
            <person name="Ravin N.V."/>
            <person name="Dedysh S.N."/>
        </authorList>
    </citation>
    <scope>NUCLEOTIDE SEQUENCE [LARGE SCALE GENOMIC DNA]</scope>
    <source>
        <strain evidence="3">PL17</strain>
    </source>
</reference>